<evidence type="ECO:0000313" key="2">
    <source>
        <dbReference type="EMBL" id="KKQ35425.1"/>
    </source>
</evidence>
<comment type="caution">
    <text evidence="2">The sequence shown here is derived from an EMBL/GenBank/DDBJ whole genome shotgun (WGS) entry which is preliminary data.</text>
</comment>
<feature type="transmembrane region" description="Helical" evidence="1">
    <location>
        <begin position="20"/>
        <end position="40"/>
    </location>
</feature>
<keyword evidence="1" id="KW-0812">Transmembrane</keyword>
<keyword evidence="1" id="KW-0472">Membrane</keyword>
<accession>A0A0G0HA57</accession>
<name>A0A0G0HA57_9BACT</name>
<sequence>MLLINNNNDIFKLMKKSLSIIILAIFVSFAVFGAFTMIGMTDHNDNCWAKSANGLICPEGMKPIDEINFHSNALAKFSVAIFQNMLLLSLFATMLFVINRSSMKDLFATLGLPAFNFRFINDNSKLNRSKFTRWLSILENSPSNINTV</sequence>
<evidence type="ECO:0000313" key="3">
    <source>
        <dbReference type="Proteomes" id="UP000033876"/>
    </source>
</evidence>
<gene>
    <name evidence="2" type="ORF">US50_C0015G0017</name>
</gene>
<protein>
    <submittedName>
        <fullName evidence="2">Uncharacterized protein</fullName>
    </submittedName>
</protein>
<feature type="transmembrane region" description="Helical" evidence="1">
    <location>
        <begin position="77"/>
        <end position="98"/>
    </location>
</feature>
<dbReference type="EMBL" id="LBTF01000015">
    <property type="protein sequence ID" value="KKQ35425.1"/>
    <property type="molecule type" value="Genomic_DNA"/>
</dbReference>
<keyword evidence="1" id="KW-1133">Transmembrane helix</keyword>
<proteinExistence type="predicted"/>
<reference evidence="2 3" key="1">
    <citation type="journal article" date="2015" name="Nature">
        <title>rRNA introns, odd ribosomes, and small enigmatic genomes across a large radiation of phyla.</title>
        <authorList>
            <person name="Brown C.T."/>
            <person name="Hug L.A."/>
            <person name="Thomas B.C."/>
            <person name="Sharon I."/>
            <person name="Castelle C.J."/>
            <person name="Singh A."/>
            <person name="Wilkins M.J."/>
            <person name="Williams K.H."/>
            <person name="Banfield J.F."/>
        </authorList>
    </citation>
    <scope>NUCLEOTIDE SEQUENCE [LARGE SCALE GENOMIC DNA]</scope>
</reference>
<evidence type="ECO:0000256" key="1">
    <source>
        <dbReference type="SAM" id="Phobius"/>
    </source>
</evidence>
<dbReference type="Proteomes" id="UP000033876">
    <property type="component" value="Unassembled WGS sequence"/>
</dbReference>
<dbReference type="AlphaFoldDB" id="A0A0G0HA57"/>
<organism evidence="2 3">
    <name type="scientific">Candidatus Nomurabacteria bacterium GW2011_GWB1_37_5</name>
    <dbReference type="NCBI Taxonomy" id="1618742"/>
    <lineage>
        <taxon>Bacteria</taxon>
        <taxon>Candidatus Nomuraibacteriota</taxon>
    </lineage>
</organism>